<evidence type="ECO:0000256" key="6">
    <source>
        <dbReference type="ARBA" id="ARBA00022692"/>
    </source>
</evidence>
<evidence type="ECO:0000256" key="7">
    <source>
        <dbReference type="ARBA" id="ARBA00022949"/>
    </source>
</evidence>
<feature type="domain" description="OCEL" evidence="17">
    <location>
        <begin position="409"/>
        <end position="520"/>
    </location>
</feature>
<keyword evidence="6 11" id="KW-0812">Transmembrane</keyword>
<evidence type="ECO:0000259" key="17">
    <source>
        <dbReference type="PROSITE" id="PS51980"/>
    </source>
</evidence>
<keyword evidence="10 11" id="KW-0472">Membrane</keyword>
<evidence type="ECO:0000256" key="15">
    <source>
        <dbReference type="SAM" id="Phobius"/>
    </source>
</evidence>
<evidence type="ECO:0000256" key="13">
    <source>
        <dbReference type="SAM" id="Coils"/>
    </source>
</evidence>
<dbReference type="GO" id="GO:0005923">
    <property type="term" value="C:bicellular tight junction"/>
    <property type="evidence" value="ECO:0007669"/>
    <property type="project" value="UniProtKB-SubCell"/>
</dbReference>
<dbReference type="CTD" id="563016"/>
<dbReference type="Pfam" id="PF01284">
    <property type="entry name" value="MARVEL"/>
    <property type="match status" value="1"/>
</dbReference>
<reference evidence="19" key="1">
    <citation type="submission" date="2025-08" db="UniProtKB">
        <authorList>
            <consortium name="RefSeq"/>
        </authorList>
    </citation>
    <scope>IDENTIFICATION</scope>
    <source>
        <strain evidence="19">Tuebingen</strain>
        <tissue evidence="19">Fibroblasts and whole tissue</tissue>
    </source>
</reference>
<feature type="transmembrane region" description="Helical" evidence="15">
    <location>
        <begin position="661"/>
        <end position="679"/>
    </location>
</feature>
<keyword evidence="7" id="KW-0965">Cell junction</keyword>
<dbReference type="Gene3D" id="6.10.140.340">
    <property type="match status" value="2"/>
</dbReference>
<evidence type="ECO:0000256" key="11">
    <source>
        <dbReference type="PROSITE-ProRule" id="PRU00581"/>
    </source>
</evidence>
<evidence type="ECO:0000256" key="14">
    <source>
        <dbReference type="SAM" id="MobiDB-lite"/>
    </source>
</evidence>
<evidence type="ECO:0000256" key="8">
    <source>
        <dbReference type="ARBA" id="ARBA00022989"/>
    </source>
</evidence>
<evidence type="ECO:0000256" key="1">
    <source>
        <dbReference type="ARBA" id="ARBA00004435"/>
    </source>
</evidence>
<dbReference type="InterPro" id="IPR010844">
    <property type="entry name" value="Occludin_ELL"/>
</dbReference>
<dbReference type="ZFIN" id="ZDB-GENE-061013-134">
    <property type="gene designation" value="ocln1"/>
</dbReference>
<feature type="domain" description="MARVEL" evidence="16">
    <location>
        <begin position="587"/>
        <end position="802"/>
    </location>
</feature>
<evidence type="ECO:0000256" key="9">
    <source>
        <dbReference type="ARBA" id="ARBA00023054"/>
    </source>
</evidence>
<dbReference type="GeneID" id="563016"/>
<feature type="coiled-coil region" evidence="13">
    <location>
        <begin position="970"/>
        <end position="1004"/>
    </location>
</feature>
<feature type="region of interest" description="Disordered" evidence="14">
    <location>
        <begin position="338"/>
        <end position="363"/>
    </location>
</feature>
<evidence type="ECO:0000256" key="3">
    <source>
        <dbReference type="ARBA" id="ARBA00009171"/>
    </source>
</evidence>
<evidence type="ECO:0000259" key="16">
    <source>
        <dbReference type="PROSITE" id="PS51225"/>
    </source>
</evidence>
<accession>A0AB32U520</accession>
<organism evidence="18 19">
    <name type="scientific">Danio rerio</name>
    <name type="common">Zebrafish</name>
    <name type="synonym">Brachydanio rerio</name>
    <dbReference type="NCBI Taxonomy" id="7955"/>
    <lineage>
        <taxon>Eukaryota</taxon>
        <taxon>Metazoa</taxon>
        <taxon>Chordata</taxon>
        <taxon>Craniata</taxon>
        <taxon>Vertebrata</taxon>
        <taxon>Euteleostomi</taxon>
        <taxon>Actinopterygii</taxon>
        <taxon>Neopterygii</taxon>
        <taxon>Teleostei</taxon>
        <taxon>Ostariophysi</taxon>
        <taxon>Cypriniformes</taxon>
        <taxon>Danionidae</taxon>
        <taxon>Danioninae</taxon>
        <taxon>Danio</taxon>
    </lineage>
</organism>
<evidence type="ECO:0000313" key="19">
    <source>
        <dbReference type="RefSeq" id="XP_068080625.1"/>
    </source>
</evidence>
<feature type="transmembrane region" description="Helical" evidence="15">
    <location>
        <begin position="597"/>
        <end position="616"/>
    </location>
</feature>
<dbReference type="Proteomes" id="UP000000437">
    <property type="component" value="Chromosome 2"/>
</dbReference>
<gene>
    <name evidence="20" type="primary">ocln1</name>
    <name evidence="19" type="ORF">zgc:154006</name>
</gene>
<feature type="domain" description="OCEL" evidence="17">
    <location>
        <begin position="941"/>
        <end position="1049"/>
    </location>
</feature>
<comment type="subcellular location">
    <subcellularLocation>
        <location evidence="1">Cell junction</location>
        <location evidence="1">Tight junction</location>
    </subcellularLocation>
    <subcellularLocation>
        <location evidence="2">Cell membrane</location>
        <topology evidence="2">Multi-pass membrane protein</topology>
    </subcellularLocation>
</comment>
<dbReference type="RefSeq" id="XP_068080625.1">
    <property type="nucleotide sequence ID" value="XM_068224524.2"/>
</dbReference>
<dbReference type="InterPro" id="IPR031176">
    <property type="entry name" value="ELL/occludin"/>
</dbReference>
<dbReference type="Pfam" id="PF07303">
    <property type="entry name" value="Occludin_ELL"/>
    <property type="match status" value="2"/>
</dbReference>
<feature type="compositionally biased region" description="Low complexity" evidence="14">
    <location>
        <begin position="347"/>
        <end position="359"/>
    </location>
</feature>
<evidence type="ECO:0000256" key="2">
    <source>
        <dbReference type="ARBA" id="ARBA00004651"/>
    </source>
</evidence>
<keyword evidence="5" id="KW-1003">Cell membrane</keyword>
<feature type="transmembrane region" description="Helical" evidence="15">
    <location>
        <begin position="777"/>
        <end position="798"/>
    </location>
</feature>
<feature type="transmembrane region" description="Helical" evidence="15">
    <location>
        <begin position="691"/>
        <end position="716"/>
    </location>
</feature>
<evidence type="ECO:0000313" key="18">
    <source>
        <dbReference type="Proteomes" id="UP000000437"/>
    </source>
</evidence>
<evidence type="ECO:0000313" key="20">
    <source>
        <dbReference type="ZFIN" id="ZDB-GENE-061013-134"/>
    </source>
</evidence>
<dbReference type="SUPFAM" id="SSF144292">
    <property type="entry name" value="occludin/ELL-like"/>
    <property type="match status" value="2"/>
</dbReference>
<comment type="similarity">
    <text evidence="3 12">Belongs to the ELL/occludin family.</text>
</comment>
<dbReference type="AGR" id="ZFIN:ZDB-GENE-061013-134"/>
<evidence type="ECO:0000256" key="12">
    <source>
        <dbReference type="PROSITE-ProRule" id="PRU01324"/>
    </source>
</evidence>
<dbReference type="InterPro" id="IPR008253">
    <property type="entry name" value="Marvel"/>
</dbReference>
<feature type="transmembrane region" description="Helical" evidence="15">
    <location>
        <begin position="213"/>
        <end position="238"/>
    </location>
</feature>
<feature type="transmembrane region" description="Helical" evidence="15">
    <location>
        <begin position="305"/>
        <end position="325"/>
    </location>
</feature>
<keyword evidence="18" id="KW-1185">Reference proteome</keyword>
<keyword evidence="8 15" id="KW-1133">Transmembrane helix</keyword>
<name>A0AB32U520_DANRE</name>
<evidence type="ECO:0000256" key="5">
    <source>
        <dbReference type="ARBA" id="ARBA00022475"/>
    </source>
</evidence>
<feature type="domain" description="MARVEL" evidence="16">
    <location>
        <begin position="160"/>
        <end position="326"/>
    </location>
</feature>
<keyword evidence="4" id="KW-0796">Tight junction</keyword>
<protein>
    <submittedName>
        <fullName evidence="19">Uncharacterized protein isoform X1</fullName>
    </submittedName>
</protein>
<feature type="transmembrane region" description="Helical" evidence="15">
    <location>
        <begin position="164"/>
        <end position="188"/>
    </location>
</feature>
<feature type="compositionally biased region" description="Basic and acidic residues" evidence="14">
    <location>
        <begin position="45"/>
        <end position="56"/>
    </location>
</feature>
<dbReference type="GO" id="GO:0005886">
    <property type="term" value="C:plasma membrane"/>
    <property type="evidence" value="ECO:0007669"/>
    <property type="project" value="UniProtKB-SubCell"/>
</dbReference>
<evidence type="ECO:0000256" key="10">
    <source>
        <dbReference type="ARBA" id="ARBA00023136"/>
    </source>
</evidence>
<keyword evidence="9 13" id="KW-0175">Coiled coil</keyword>
<feature type="transmembrane region" description="Helical" evidence="15">
    <location>
        <begin position="250"/>
        <end position="271"/>
    </location>
</feature>
<sequence>MDLSRSYLADGSSSQNEDFNREHVEEDDHSEDSSFSSHGQNRSAKQTDNEEAEKTKTSTFQKPWTGLLNKGRKTDSESQSGSSGGIKILPNGTRCSPPESPSLDRKKFNIFSGDFKSDVPPGSAGYTYDTLESELTSIHPAEYYAEKLEVYKLKYSYMKSWPGLLRLLAGLQLLFGGMVFACVCAYIQRDSEWSNYYRPTNTQGYRYNGPMTAFVLVIVGLSWILTVILMVLGLTMYYRTILLDSKWWPLTEAFMNLVISLLYMAAGIVYVNDLNRGGLCFMTVGNNPVLSSLCRVEGGQMAGTAFIFFNMLMYLISFLVCLKMWRHEAARRQREAMTCQLSSPQQTLESTSKMGSSSTRSKKISFKDEMDEGSVNESRPLYFSERAGERQILTGAIPTGHIPKPRVIADYIIKYPEIHSLEDREQYKAVFNDQYQEYKELHREITATLMKFQELDTMMSQLINNKRSAEDSKRINDLLITYEQKRNDPYFLEKKERCEYLKAKLSHIKMKIRDFEQKFNAKDSNYIMYETQQYDSPPQYSPHYTAPSNMYTSRSFYSQRSEFGLYSSVPDAPHALGNPQHFYRWFSPPGIVKTMEGLTALLCFIIFACVASTLVWDMPGYEGSIGGYIAGSGGYGVGSGYYGGTYGYQSSYMTPYSAKSAMISMAALNFVVSLTFLVVSFSKMWCVRGKAFYLTVLVVDVVLAILQCIIDIVFVIGVNPMAQSSQSILYNPILMMCQSSLGTPSISAGVNTGGFPGAYPSFNRYLYHYCFMDPEEAVALVCGLFVMIALIIAAYFAYKTRSKIWRHGKPNIYWEEPPILRTNRSQNSQDWRGTQYTPTVVLSEKASPHLKAENSFTSYTEGTVSVYSEGGYKSNVYSENVKGFSPEPLYQNQWRSSSPVEEVEVQSRSVAEKAEVFEVEDVLCETGYTTAADSATELHTYELEDTYSEITTDEQRRQYKKQFDVTFAVYKNLRAELDDISDQMNELSQELDTLHEESTKFQAVADEYNRLKDLKRSPEYKTKKLQCKKLRQELCRIKQLVKNYDQGYKKNMKTYVADPQDFFV</sequence>
<evidence type="ECO:0000256" key="4">
    <source>
        <dbReference type="ARBA" id="ARBA00022427"/>
    </source>
</evidence>
<dbReference type="PANTHER" id="PTHR23288:SF38">
    <property type="entry name" value="OCCLUDIN"/>
    <property type="match status" value="1"/>
</dbReference>
<dbReference type="AlphaFoldDB" id="A0AB32U520"/>
<dbReference type="PROSITE" id="PS51225">
    <property type="entry name" value="MARVEL"/>
    <property type="match status" value="2"/>
</dbReference>
<proteinExistence type="inferred from homology"/>
<feature type="region of interest" description="Disordered" evidence="14">
    <location>
        <begin position="1"/>
        <end position="103"/>
    </location>
</feature>
<dbReference type="PROSITE" id="PS51980">
    <property type="entry name" value="OCEL"/>
    <property type="match status" value="2"/>
</dbReference>
<dbReference type="PANTHER" id="PTHR23288">
    <property type="entry name" value="OCCLUDIN AND RNA POLYMERASE II ELONGATION FACTOR ELL"/>
    <property type="match status" value="1"/>
</dbReference>